<evidence type="ECO:0000259" key="7">
    <source>
        <dbReference type="Pfam" id="PF17801"/>
    </source>
</evidence>
<gene>
    <name evidence="8" type="ordered locus">ACP_1583</name>
</gene>
<feature type="chain" id="PRO_5002909159" description="Alpha-galactosidase" evidence="6">
    <location>
        <begin position="18"/>
        <end position="483"/>
    </location>
</feature>
<evidence type="ECO:0000256" key="2">
    <source>
        <dbReference type="ARBA" id="ARBA00022729"/>
    </source>
</evidence>
<dbReference type="CDD" id="cd14792">
    <property type="entry name" value="GH27"/>
    <property type="match status" value="1"/>
</dbReference>
<comment type="catalytic activity">
    <reaction evidence="5">
        <text>Hydrolysis of terminal, non-reducing alpha-D-galactose residues in alpha-D-galactosides, including galactose oligosaccharides, galactomannans and galactolipids.</text>
        <dbReference type="EC" id="3.2.1.22"/>
    </reaction>
</comment>
<evidence type="ECO:0000256" key="1">
    <source>
        <dbReference type="ARBA" id="ARBA00009743"/>
    </source>
</evidence>
<dbReference type="Pfam" id="PF16499">
    <property type="entry name" value="Melibiase_2"/>
    <property type="match status" value="2"/>
</dbReference>
<dbReference type="CAZy" id="GH27">
    <property type="family name" value="Glycoside Hydrolase Family 27"/>
</dbReference>
<dbReference type="SUPFAM" id="SSF51445">
    <property type="entry name" value="(Trans)glycosidases"/>
    <property type="match status" value="1"/>
</dbReference>
<keyword evidence="9" id="KW-1185">Reference proteome</keyword>
<name>C1F6S5_ACIC5</name>
<evidence type="ECO:0000256" key="3">
    <source>
        <dbReference type="ARBA" id="ARBA00022801"/>
    </source>
</evidence>
<dbReference type="HOGENOM" id="CLU_013093_5_0_0"/>
<dbReference type="InterPro" id="IPR041233">
    <property type="entry name" value="Melibiase_C"/>
</dbReference>
<evidence type="ECO:0000256" key="5">
    <source>
        <dbReference type="RuleBase" id="RU361168"/>
    </source>
</evidence>
<proteinExistence type="inferred from homology"/>
<dbReference type="AlphaFoldDB" id="C1F6S5"/>
<reference evidence="8 9" key="1">
    <citation type="journal article" date="2009" name="Appl. Environ. Microbiol.">
        <title>Three genomes from the phylum Acidobacteria provide insight into the lifestyles of these microorganisms in soils.</title>
        <authorList>
            <person name="Ward N.L."/>
            <person name="Challacombe J.F."/>
            <person name="Janssen P.H."/>
            <person name="Henrissat B."/>
            <person name="Coutinho P.M."/>
            <person name="Wu M."/>
            <person name="Xie G."/>
            <person name="Haft D.H."/>
            <person name="Sait M."/>
            <person name="Badger J."/>
            <person name="Barabote R.D."/>
            <person name="Bradley B."/>
            <person name="Brettin T.S."/>
            <person name="Brinkac L.M."/>
            <person name="Bruce D."/>
            <person name="Creasy T."/>
            <person name="Daugherty S.C."/>
            <person name="Davidsen T.M."/>
            <person name="DeBoy R.T."/>
            <person name="Detter J.C."/>
            <person name="Dodson R.J."/>
            <person name="Durkin A.S."/>
            <person name="Ganapathy A."/>
            <person name="Gwinn-Giglio M."/>
            <person name="Han C.S."/>
            <person name="Khouri H."/>
            <person name="Kiss H."/>
            <person name="Kothari S.P."/>
            <person name="Madupu R."/>
            <person name="Nelson K.E."/>
            <person name="Nelson W.C."/>
            <person name="Paulsen I."/>
            <person name="Penn K."/>
            <person name="Ren Q."/>
            <person name="Rosovitz M.J."/>
            <person name="Selengut J.D."/>
            <person name="Shrivastava S."/>
            <person name="Sullivan S.A."/>
            <person name="Tapia R."/>
            <person name="Thompson L.S."/>
            <person name="Watkins K.L."/>
            <person name="Yang Q."/>
            <person name="Yu C."/>
            <person name="Zafar N."/>
            <person name="Zhou L."/>
            <person name="Kuske C.R."/>
        </authorList>
    </citation>
    <scope>NUCLEOTIDE SEQUENCE [LARGE SCALE GENOMIC DNA]</scope>
    <source>
        <strain evidence="9">ATCC 51196 / DSM 11244 / BCRC 80197 / JCM 7670 / NBRC 15755 / NCIMB 13165 / 161</strain>
    </source>
</reference>
<dbReference type="InterPro" id="IPR013780">
    <property type="entry name" value="Glyco_hydro_b"/>
</dbReference>
<dbReference type="STRING" id="240015.ACP_1583"/>
<keyword evidence="5" id="KW-1015">Disulfide bond</keyword>
<dbReference type="GO" id="GO:0004557">
    <property type="term" value="F:alpha-galactosidase activity"/>
    <property type="evidence" value="ECO:0007669"/>
    <property type="project" value="UniProtKB-EC"/>
</dbReference>
<evidence type="ECO:0000256" key="4">
    <source>
        <dbReference type="ARBA" id="ARBA00023295"/>
    </source>
</evidence>
<dbReference type="PANTHER" id="PTHR11452">
    <property type="entry name" value="ALPHA-GALACTOSIDASE/ALPHA-N-ACETYLGALACTOSAMINIDASE"/>
    <property type="match status" value="1"/>
</dbReference>
<organism evidence="8 9">
    <name type="scientific">Acidobacterium capsulatum (strain ATCC 51196 / DSM 11244 / BCRC 80197 / JCM 7670 / NBRC 15755 / NCIMB 13165 / 161)</name>
    <dbReference type="NCBI Taxonomy" id="240015"/>
    <lineage>
        <taxon>Bacteria</taxon>
        <taxon>Pseudomonadati</taxon>
        <taxon>Acidobacteriota</taxon>
        <taxon>Terriglobia</taxon>
        <taxon>Terriglobales</taxon>
        <taxon>Acidobacteriaceae</taxon>
        <taxon>Acidobacterium</taxon>
    </lineage>
</organism>
<keyword evidence="3 5" id="KW-0378">Hydrolase</keyword>
<dbReference type="InterPro" id="IPR002241">
    <property type="entry name" value="Glyco_hydro_27"/>
</dbReference>
<feature type="signal peptide" evidence="6">
    <location>
        <begin position="1"/>
        <end position="17"/>
    </location>
</feature>
<dbReference type="Gene3D" id="3.20.20.70">
    <property type="entry name" value="Aldolase class I"/>
    <property type="match status" value="1"/>
</dbReference>
<keyword evidence="4 5" id="KW-0326">Glycosidase</keyword>
<accession>C1F6S5</accession>
<dbReference type="EC" id="3.2.1.22" evidence="5"/>
<protein>
    <recommendedName>
        <fullName evidence="5">Alpha-galactosidase</fullName>
        <ecNumber evidence="5">3.2.1.22</ecNumber>
    </recommendedName>
    <alternativeName>
        <fullName evidence="5">Melibiase</fullName>
    </alternativeName>
</protein>
<dbReference type="eggNOG" id="COG3345">
    <property type="taxonomic scope" value="Bacteria"/>
</dbReference>
<dbReference type="PRINTS" id="PR00740">
    <property type="entry name" value="GLHYDRLASE27"/>
</dbReference>
<evidence type="ECO:0000256" key="6">
    <source>
        <dbReference type="SAM" id="SignalP"/>
    </source>
</evidence>
<dbReference type="KEGG" id="aca:ACP_1583"/>
<dbReference type="PANTHER" id="PTHR11452:SF42">
    <property type="entry name" value="ALPHA-GALACTOSIDASE"/>
    <property type="match status" value="1"/>
</dbReference>
<comment type="similarity">
    <text evidence="1 5">Belongs to the glycosyl hydrolase 27 family.</text>
</comment>
<evidence type="ECO:0000313" key="8">
    <source>
        <dbReference type="EMBL" id="ACO34414.1"/>
    </source>
</evidence>
<dbReference type="Pfam" id="PF17801">
    <property type="entry name" value="Melibiase_C"/>
    <property type="match status" value="1"/>
</dbReference>
<dbReference type="InterPro" id="IPR017853">
    <property type="entry name" value="GH"/>
</dbReference>
<dbReference type="Gene3D" id="2.60.40.1180">
    <property type="entry name" value="Golgi alpha-mannosidase II"/>
    <property type="match status" value="1"/>
</dbReference>
<evidence type="ECO:0000313" key="9">
    <source>
        <dbReference type="Proteomes" id="UP000002207"/>
    </source>
</evidence>
<dbReference type="GO" id="GO:0005975">
    <property type="term" value="P:carbohydrate metabolic process"/>
    <property type="evidence" value="ECO:0007669"/>
    <property type="project" value="InterPro"/>
</dbReference>
<dbReference type="EMBL" id="CP001472">
    <property type="protein sequence ID" value="ACO34414.1"/>
    <property type="molecule type" value="Genomic_DNA"/>
</dbReference>
<feature type="domain" description="Alpha galactosidase C-terminal" evidence="7">
    <location>
        <begin position="400"/>
        <end position="469"/>
    </location>
</feature>
<dbReference type="SUPFAM" id="SSF51011">
    <property type="entry name" value="Glycosyl hydrolase domain"/>
    <property type="match status" value="1"/>
</dbReference>
<keyword evidence="2 6" id="KW-0732">Signal</keyword>
<sequence>MFFCAVLLLAAARPASAQDTHAGKTSSGMVAAMPPMGPAATPPMGPAATPPMGPAATPPMGWNSWDSWGFTITQQQFERTADYMHQHLQKYGWQYMVIDEGWFAQYPTHGGIARETQGYVISPDGLYMPAPNRFPQGLKGVADYVHSLGLKFGIHIVHGIPRSAVEKNLPIAGSHYTADEAANTSDVCAWNTDNYGIKDNAAGQAYYDSMLKLYASWGLDFLKVDCISSPYNAAEIHMIHRAIEKTGRPIVLSLSPGPTPLKDGPDVEKYGNMWRISNDMWDVWYKPESAPSFPQALTRQFGQLARWTPYRGPGHWPDADMLPIGTLEPHPGWGQPRVSRLTHTEERTLVSLWSMARSPLIMGGNLLRMDPYTLSLLTDPEVIAIDQHSGGNHAVHQDAQSSVWTAEGAKGTYVGVFNLEDTARTMTVPFSDVGVHGRHRVRDLWARRNLGRKREISVKVPAHGCRLLLIQQSHVHRWTAVKP</sequence>
<dbReference type="Proteomes" id="UP000002207">
    <property type="component" value="Chromosome"/>
</dbReference>
<dbReference type="InParanoid" id="C1F6S5"/>
<dbReference type="InterPro" id="IPR013785">
    <property type="entry name" value="Aldolase_TIM"/>
</dbReference>